<dbReference type="InterPro" id="IPR045277">
    <property type="entry name" value="DRE1A-I"/>
</dbReference>
<evidence type="ECO:0000313" key="2">
    <source>
        <dbReference type="Proteomes" id="UP000585474"/>
    </source>
</evidence>
<dbReference type="PANTHER" id="PTHR31839">
    <property type="entry name" value="DEHYDRATION-RESPONSIVE ELEMENT-BINDING PROTEIN 1D"/>
    <property type="match status" value="1"/>
</dbReference>
<name>A0A7J0G883_9ERIC</name>
<dbReference type="AlphaFoldDB" id="A0A7J0G883"/>
<proteinExistence type="predicted"/>
<dbReference type="PANTHER" id="PTHR31839:SF2">
    <property type="entry name" value="DEHYDRATION-RESPONSIVE ELEMENT-BINDING PROTEIN 1D"/>
    <property type="match status" value="1"/>
</dbReference>
<sequence>MDTSSSVYSTGSIAEAAGSPLSENFQLRVEASASLLSESDDTLSEESDIIMASRRLKKCTSQKKFKETRHSVYRGVRRRNTDKWVCEVRDRGAQMNRKIREPNQSVSLDWVGSVLVALWHKTEPNRSMCTPSKRAPQEDENMAGDLPHRGDGGTCAGRGGIGLQGVVGLPEFCGLVCGGFRCGLPQMPMTSGGRRRRRHFVLSPSHLDESKFSSQAQAD</sequence>
<keyword evidence="2" id="KW-1185">Reference proteome</keyword>
<protein>
    <submittedName>
        <fullName evidence="1">ERF family protein 38</fullName>
    </submittedName>
</protein>
<dbReference type="EMBL" id="BJWL01000018">
    <property type="protein sequence ID" value="GFZ06993.1"/>
    <property type="molecule type" value="Genomic_DNA"/>
</dbReference>
<comment type="caution">
    <text evidence="1">The sequence shown here is derived from an EMBL/GenBank/DDBJ whole genome shotgun (WGS) entry which is preliminary data.</text>
</comment>
<accession>A0A7J0G883</accession>
<evidence type="ECO:0000313" key="1">
    <source>
        <dbReference type="EMBL" id="GFZ06993.1"/>
    </source>
</evidence>
<dbReference type="Proteomes" id="UP000585474">
    <property type="component" value="Unassembled WGS sequence"/>
</dbReference>
<dbReference type="GO" id="GO:0003700">
    <property type="term" value="F:DNA-binding transcription factor activity"/>
    <property type="evidence" value="ECO:0007669"/>
    <property type="project" value="InterPro"/>
</dbReference>
<organism evidence="1 2">
    <name type="scientific">Actinidia rufa</name>
    <dbReference type="NCBI Taxonomy" id="165716"/>
    <lineage>
        <taxon>Eukaryota</taxon>
        <taxon>Viridiplantae</taxon>
        <taxon>Streptophyta</taxon>
        <taxon>Embryophyta</taxon>
        <taxon>Tracheophyta</taxon>
        <taxon>Spermatophyta</taxon>
        <taxon>Magnoliopsida</taxon>
        <taxon>eudicotyledons</taxon>
        <taxon>Gunneridae</taxon>
        <taxon>Pentapetalae</taxon>
        <taxon>asterids</taxon>
        <taxon>Ericales</taxon>
        <taxon>Actinidiaceae</taxon>
        <taxon>Actinidia</taxon>
    </lineage>
</organism>
<gene>
    <name evidence="1" type="ORF">Acr_18g0011630</name>
</gene>
<reference evidence="1 2" key="1">
    <citation type="submission" date="2019-07" db="EMBL/GenBank/DDBJ databases">
        <title>De Novo Assembly of kiwifruit Actinidia rufa.</title>
        <authorList>
            <person name="Sugita-Konishi S."/>
            <person name="Sato K."/>
            <person name="Mori E."/>
            <person name="Abe Y."/>
            <person name="Kisaki G."/>
            <person name="Hamano K."/>
            <person name="Suezawa K."/>
            <person name="Otani M."/>
            <person name="Fukuda T."/>
            <person name="Manabe T."/>
            <person name="Gomi K."/>
            <person name="Tabuchi M."/>
            <person name="Akimitsu K."/>
            <person name="Kataoka I."/>
        </authorList>
    </citation>
    <scope>NUCLEOTIDE SEQUENCE [LARGE SCALE GENOMIC DNA]</scope>
    <source>
        <strain evidence="2">cv. Fuchu</strain>
    </source>
</reference>